<evidence type="ECO:0000259" key="2">
    <source>
        <dbReference type="Pfam" id="PF01757"/>
    </source>
</evidence>
<keyword evidence="1" id="KW-0472">Membrane</keyword>
<feature type="transmembrane region" description="Helical" evidence="1">
    <location>
        <begin position="311"/>
        <end position="331"/>
    </location>
</feature>
<dbReference type="GO" id="GO:0016747">
    <property type="term" value="F:acyltransferase activity, transferring groups other than amino-acyl groups"/>
    <property type="evidence" value="ECO:0007669"/>
    <property type="project" value="InterPro"/>
</dbReference>
<feature type="transmembrane region" description="Helical" evidence="1">
    <location>
        <begin position="273"/>
        <end position="291"/>
    </location>
</feature>
<dbReference type="Pfam" id="PF19040">
    <property type="entry name" value="SGNH"/>
    <property type="match status" value="1"/>
</dbReference>
<reference evidence="4" key="1">
    <citation type="journal article" date="2005" name="Proc. Natl. Acad. Sci. U.S.A.">
        <title>The psychrophilic lifestyle as revealed by the genome sequence of Colwellia psychrerythraea 34H through genomic and proteomic analyses.</title>
        <authorList>
            <person name="Methe B.A."/>
            <person name="Nelson K.E."/>
            <person name="Deming J.W."/>
            <person name="Momen B."/>
            <person name="Melamud E."/>
            <person name="Zhang X."/>
            <person name="Moult J."/>
            <person name="Madupu R."/>
            <person name="Nelson W.C."/>
            <person name="Dodson R.J."/>
            <person name="Brinkac L.M."/>
            <person name="Daugherty S.C."/>
            <person name="Durkin A.S."/>
            <person name="DeBoy R.T."/>
            <person name="Kolonay J.F."/>
            <person name="Sullivan S.A."/>
            <person name="Zhou L."/>
            <person name="Davidsen T.M."/>
            <person name="Wu M."/>
            <person name="Huston A.L."/>
            <person name="Lewis M."/>
            <person name="Weaver B."/>
            <person name="Weidman J.F."/>
            <person name="Khouri H."/>
            <person name="Utterback T.R."/>
            <person name="Feldblyum T.V."/>
            <person name="Fraser C.M."/>
        </authorList>
    </citation>
    <scope>NUCLEOTIDE SEQUENCE [LARGE SCALE GENOMIC DNA]</scope>
    <source>
        <strain evidence="4">34H</strain>
    </source>
</reference>
<proteinExistence type="predicted"/>
<feature type="transmembrane region" description="Helical" evidence="1">
    <location>
        <begin position="99"/>
        <end position="117"/>
    </location>
</feature>
<dbReference type="GO" id="GO:0016020">
    <property type="term" value="C:membrane"/>
    <property type="evidence" value="ECO:0007669"/>
    <property type="project" value="TreeGrafter"/>
</dbReference>
<name>Q47U75_COLP3</name>
<evidence type="ECO:0000313" key="4">
    <source>
        <dbReference type="EMBL" id="AAZ25868.1"/>
    </source>
</evidence>
<dbReference type="Pfam" id="PF01757">
    <property type="entry name" value="Acyl_transf_3"/>
    <property type="match status" value="1"/>
</dbReference>
<feature type="transmembrane region" description="Helical" evidence="1">
    <location>
        <begin position="72"/>
        <end position="93"/>
    </location>
</feature>
<dbReference type="GO" id="GO:0009103">
    <property type="term" value="P:lipopolysaccharide biosynthetic process"/>
    <property type="evidence" value="ECO:0007669"/>
    <property type="project" value="TreeGrafter"/>
</dbReference>
<dbReference type="InterPro" id="IPR002656">
    <property type="entry name" value="Acyl_transf_3_dom"/>
</dbReference>
<dbReference type="KEGG" id="cps:CPS_5009"/>
<dbReference type="InterPro" id="IPR050879">
    <property type="entry name" value="Acyltransferase_3"/>
</dbReference>
<evidence type="ECO:0000256" key="1">
    <source>
        <dbReference type="SAM" id="Phobius"/>
    </source>
</evidence>
<gene>
    <name evidence="4" type="ordered locus">CPS_5009</name>
</gene>
<dbReference type="RefSeq" id="WP_011045728.1">
    <property type="nucleotide sequence ID" value="NC_003910.7"/>
</dbReference>
<dbReference type="PANTHER" id="PTHR23028:SF53">
    <property type="entry name" value="ACYL_TRANSF_3 DOMAIN-CONTAINING PROTEIN"/>
    <property type="match status" value="1"/>
</dbReference>
<feature type="transmembrane region" description="Helical" evidence="1">
    <location>
        <begin position="7"/>
        <end position="25"/>
    </location>
</feature>
<feature type="transmembrane region" description="Helical" evidence="1">
    <location>
        <begin position="161"/>
        <end position="182"/>
    </location>
</feature>
<feature type="domain" description="SGNH" evidence="3">
    <location>
        <begin position="392"/>
        <end position="650"/>
    </location>
</feature>
<keyword evidence="1" id="KW-0812">Transmembrane</keyword>
<feature type="transmembrane region" description="Helical" evidence="1">
    <location>
        <begin position="245"/>
        <end position="261"/>
    </location>
</feature>
<feature type="transmembrane region" description="Helical" evidence="1">
    <location>
        <begin position="221"/>
        <end position="239"/>
    </location>
</feature>
<dbReference type="Proteomes" id="UP000000547">
    <property type="component" value="Chromosome"/>
</dbReference>
<feature type="transmembrane region" description="Helical" evidence="1">
    <location>
        <begin position="31"/>
        <end position="51"/>
    </location>
</feature>
<dbReference type="HOGENOM" id="CLU_005679_10_4_6"/>
<dbReference type="InterPro" id="IPR043968">
    <property type="entry name" value="SGNH"/>
</dbReference>
<keyword evidence="1" id="KW-1133">Transmembrane helix</keyword>
<keyword evidence="4" id="KW-0808">Transferase</keyword>
<dbReference type="AlphaFoldDB" id="Q47U75"/>
<evidence type="ECO:0000313" key="5">
    <source>
        <dbReference type="Proteomes" id="UP000000547"/>
    </source>
</evidence>
<evidence type="ECO:0000259" key="3">
    <source>
        <dbReference type="Pfam" id="PF19040"/>
    </source>
</evidence>
<protein>
    <submittedName>
        <fullName evidence="4">Putative lipopolysaccharide modification acyltransferase</fullName>
    </submittedName>
</protein>
<dbReference type="EMBL" id="CP000083">
    <property type="protein sequence ID" value="AAZ25868.1"/>
    <property type="molecule type" value="Genomic_DNA"/>
</dbReference>
<dbReference type="STRING" id="167879.CPS_5009"/>
<keyword evidence="4" id="KW-0012">Acyltransferase</keyword>
<accession>Q47U75</accession>
<feature type="transmembrane region" description="Helical" evidence="1">
    <location>
        <begin position="352"/>
        <end position="370"/>
    </location>
</feature>
<sequence>MYYRKEIDGLRAIAVMPVIFFHAGFSSFSGGYIGVDIFFVISGYLITSILLKEMENDKFSLLSFYERRARRILPALSAVLIVTSIAAFCLMPAELLKSYSQSVVAVVTFSSNIFFYLTNGYFSTASDEKPLLHTWSLAVEEQYYLFFPILMSALWSKGKKYLYSLLFIMTVISLFFAQYLAMNNHIDANFYLIFSRAWELFIGSLIAFGKPISVADKRIRNELGGIVGLLLIIYSILTFDNETPFPSFYTLIPVLGTGFIIRFAHAETYIGRLLCNNLFVSIGLISYSLYLWHQPIFAFLRLKTIGEPLNIWFYMAIILTFFLAITSYRYIEKPFRNKSAYSKKAIFKLSGISLSLFLLIGVLGHVGNGFKGRFPENKFTDSIKFSPKREACHTQGDSFLKPSAACRYFEKDVKWASFGDSHIVEPTYALAKQLEENNLGILHLSFSGCPPALLFDVNVKGCSEWIKQSLDYLENDKTITNVLLGFRYSEFLFGGQQHNYPELPNISPKNRIKVTQKSQSTAELRDIYWDSLDAIVQRLLRAGKTVHIMYPIPEMPLHVNKAISPFSIFSDESMLDLEQSVSKSYYMRRNEFIINKLNSLVYGDKLYRIKPFERLCGESYCSIIHKGSALYFDDNHLSLTGAELLMRDIAKNHRKS</sequence>
<feature type="transmembrane region" description="Helical" evidence="1">
    <location>
        <begin position="188"/>
        <end position="209"/>
    </location>
</feature>
<feature type="domain" description="Acyltransferase 3" evidence="2">
    <location>
        <begin position="5"/>
        <end position="326"/>
    </location>
</feature>
<dbReference type="PANTHER" id="PTHR23028">
    <property type="entry name" value="ACETYLTRANSFERASE"/>
    <property type="match status" value="1"/>
</dbReference>
<organism evidence="4 5">
    <name type="scientific">Colwellia psychrerythraea (strain 34H / ATCC BAA-681)</name>
    <name type="common">Vibrio psychroerythus</name>
    <dbReference type="NCBI Taxonomy" id="167879"/>
    <lineage>
        <taxon>Bacteria</taxon>
        <taxon>Pseudomonadati</taxon>
        <taxon>Pseudomonadota</taxon>
        <taxon>Gammaproteobacteria</taxon>
        <taxon>Alteromonadales</taxon>
        <taxon>Colwelliaceae</taxon>
        <taxon>Colwellia</taxon>
    </lineage>
</organism>